<dbReference type="SUPFAM" id="SSF46689">
    <property type="entry name" value="Homeodomain-like"/>
    <property type="match status" value="1"/>
</dbReference>
<keyword evidence="2" id="KW-0805">Transcription regulation</keyword>
<feature type="domain" description="HTH tetR-type" evidence="6">
    <location>
        <begin position="28"/>
        <end position="88"/>
    </location>
</feature>
<dbReference type="InterPro" id="IPR036271">
    <property type="entry name" value="Tet_transcr_reg_TetR-rel_C_sf"/>
</dbReference>
<dbReference type="InterPro" id="IPR009057">
    <property type="entry name" value="Homeodomain-like_sf"/>
</dbReference>
<proteinExistence type="predicted"/>
<dbReference type="Gene3D" id="1.10.357.10">
    <property type="entry name" value="Tetracycline Repressor, domain 2"/>
    <property type="match status" value="1"/>
</dbReference>
<keyword evidence="8" id="KW-1185">Reference proteome</keyword>
<gene>
    <name evidence="7" type="ORF">LX13_000841</name>
</gene>
<dbReference type="PRINTS" id="PR00455">
    <property type="entry name" value="HTHTETR"/>
</dbReference>
<dbReference type="InterPro" id="IPR039538">
    <property type="entry name" value="BetI_C"/>
</dbReference>
<keyword evidence="4" id="KW-0804">Transcription</keyword>
<dbReference type="Pfam" id="PF00440">
    <property type="entry name" value="TetR_N"/>
    <property type="match status" value="1"/>
</dbReference>
<dbReference type="Proteomes" id="UP001206895">
    <property type="component" value="Unassembled WGS sequence"/>
</dbReference>
<evidence type="ECO:0000256" key="4">
    <source>
        <dbReference type="ARBA" id="ARBA00023163"/>
    </source>
</evidence>
<reference evidence="7 8" key="1">
    <citation type="submission" date="2022-06" db="EMBL/GenBank/DDBJ databases">
        <title>Genomic Encyclopedia of Archaeal and Bacterial Type Strains, Phase II (KMG-II): from individual species to whole genera.</title>
        <authorList>
            <person name="Goeker M."/>
        </authorList>
    </citation>
    <scope>NUCLEOTIDE SEQUENCE [LARGE SCALE GENOMIC DNA]</scope>
    <source>
        <strain evidence="7 8">DSM 44693</strain>
    </source>
</reference>
<sequence length="216" mass="23773">MDTDSIVVARYAWPVPNHRTALSRPSREDVRVRILEAARLEFAGKGFADARVDAIAEAAGFTKGAVYSNFGGKDDLFYALLQQQIDARTDIAVGVLGNLPSTVDEAIDELSARLTASIGQNREWQMLFFEYWARAMRDPERRAAFAEHRRTVRAQVTERIETVLAETSVHIDISAEEMTFVVLGLINGLAVEALADDGVVPSTLLGDVVRGLVTRP</sequence>
<evidence type="ECO:0000313" key="7">
    <source>
        <dbReference type="EMBL" id="MCP2175034.1"/>
    </source>
</evidence>
<evidence type="ECO:0000256" key="1">
    <source>
        <dbReference type="ARBA" id="ARBA00022491"/>
    </source>
</evidence>
<keyword evidence="3 5" id="KW-0238">DNA-binding</keyword>
<comment type="caution">
    <text evidence="7">The sequence shown here is derived from an EMBL/GenBank/DDBJ whole genome shotgun (WGS) entry which is preliminary data.</text>
</comment>
<keyword evidence="1" id="KW-0678">Repressor</keyword>
<dbReference type="SUPFAM" id="SSF48498">
    <property type="entry name" value="Tetracyclin repressor-like, C-terminal domain"/>
    <property type="match status" value="1"/>
</dbReference>
<protein>
    <submittedName>
        <fullName evidence="7">Transcriptional regulator, TetR family</fullName>
    </submittedName>
</protein>
<dbReference type="PANTHER" id="PTHR30055:SF241">
    <property type="entry name" value="TRANSCRIPTIONAL REGULATORY PROTEIN"/>
    <property type="match status" value="1"/>
</dbReference>
<dbReference type="Gene3D" id="1.10.10.60">
    <property type="entry name" value="Homeodomain-like"/>
    <property type="match status" value="1"/>
</dbReference>
<dbReference type="PANTHER" id="PTHR30055">
    <property type="entry name" value="HTH-TYPE TRANSCRIPTIONAL REGULATOR RUTR"/>
    <property type="match status" value="1"/>
</dbReference>
<name>A0ABT1H9V5_9NOCA</name>
<evidence type="ECO:0000313" key="8">
    <source>
        <dbReference type="Proteomes" id="UP001206895"/>
    </source>
</evidence>
<dbReference type="InterPro" id="IPR050109">
    <property type="entry name" value="HTH-type_TetR-like_transc_reg"/>
</dbReference>
<dbReference type="PROSITE" id="PS50977">
    <property type="entry name" value="HTH_TETR_2"/>
    <property type="match status" value="1"/>
</dbReference>
<evidence type="ECO:0000256" key="2">
    <source>
        <dbReference type="ARBA" id="ARBA00023015"/>
    </source>
</evidence>
<dbReference type="Pfam" id="PF13977">
    <property type="entry name" value="TetR_C_6"/>
    <property type="match status" value="1"/>
</dbReference>
<accession>A0ABT1H9V5</accession>
<evidence type="ECO:0000256" key="5">
    <source>
        <dbReference type="PROSITE-ProRule" id="PRU00335"/>
    </source>
</evidence>
<organism evidence="7 8">
    <name type="scientific">Williamsia maris</name>
    <dbReference type="NCBI Taxonomy" id="72806"/>
    <lineage>
        <taxon>Bacteria</taxon>
        <taxon>Bacillati</taxon>
        <taxon>Actinomycetota</taxon>
        <taxon>Actinomycetes</taxon>
        <taxon>Mycobacteriales</taxon>
        <taxon>Nocardiaceae</taxon>
        <taxon>Williamsia</taxon>
    </lineage>
</organism>
<evidence type="ECO:0000256" key="3">
    <source>
        <dbReference type="ARBA" id="ARBA00023125"/>
    </source>
</evidence>
<dbReference type="InterPro" id="IPR001647">
    <property type="entry name" value="HTH_TetR"/>
</dbReference>
<dbReference type="EMBL" id="JAMTCJ010000001">
    <property type="protein sequence ID" value="MCP2175034.1"/>
    <property type="molecule type" value="Genomic_DNA"/>
</dbReference>
<evidence type="ECO:0000259" key="6">
    <source>
        <dbReference type="PROSITE" id="PS50977"/>
    </source>
</evidence>
<feature type="DNA-binding region" description="H-T-H motif" evidence="5">
    <location>
        <begin position="51"/>
        <end position="70"/>
    </location>
</feature>